<evidence type="ECO:0000313" key="3">
    <source>
        <dbReference type="Proteomes" id="UP000016922"/>
    </source>
</evidence>
<keyword evidence="3" id="KW-1185">Reference proteome</keyword>
<dbReference type="Proteomes" id="UP000016922">
    <property type="component" value="Unassembled WGS sequence"/>
</dbReference>
<reference evidence="2 3" key="1">
    <citation type="journal article" date="2013" name="BMC Genomics">
        <title>Genomics-driven discovery of the pneumocandin biosynthetic gene cluster in the fungus Glarea lozoyensis.</title>
        <authorList>
            <person name="Chen L."/>
            <person name="Yue Q."/>
            <person name="Zhang X."/>
            <person name="Xiang M."/>
            <person name="Wang C."/>
            <person name="Li S."/>
            <person name="Che Y."/>
            <person name="Ortiz-Lopez F.J."/>
            <person name="Bills G.F."/>
            <person name="Liu X."/>
            <person name="An Z."/>
        </authorList>
    </citation>
    <scope>NUCLEOTIDE SEQUENCE [LARGE SCALE GENOMIC DNA]</scope>
    <source>
        <strain evidence="3">ATCC 20868 / MF5171</strain>
    </source>
</reference>
<feature type="compositionally biased region" description="Basic and acidic residues" evidence="1">
    <location>
        <begin position="117"/>
        <end position="140"/>
    </location>
</feature>
<dbReference type="EMBL" id="KE145354">
    <property type="protein sequence ID" value="EPE35445.1"/>
    <property type="molecule type" value="Genomic_DNA"/>
</dbReference>
<dbReference type="GeneID" id="19470186"/>
<accession>S3DCI9</accession>
<feature type="region of interest" description="Disordered" evidence="1">
    <location>
        <begin position="102"/>
        <end position="163"/>
    </location>
</feature>
<evidence type="ECO:0000256" key="1">
    <source>
        <dbReference type="SAM" id="MobiDB-lite"/>
    </source>
</evidence>
<organism evidence="2 3">
    <name type="scientific">Glarea lozoyensis (strain ATCC 20868 / MF5171)</name>
    <dbReference type="NCBI Taxonomy" id="1116229"/>
    <lineage>
        <taxon>Eukaryota</taxon>
        <taxon>Fungi</taxon>
        <taxon>Dikarya</taxon>
        <taxon>Ascomycota</taxon>
        <taxon>Pezizomycotina</taxon>
        <taxon>Leotiomycetes</taxon>
        <taxon>Helotiales</taxon>
        <taxon>Helotiaceae</taxon>
        <taxon>Glarea</taxon>
    </lineage>
</organism>
<dbReference type="RefSeq" id="XP_008077524.1">
    <property type="nucleotide sequence ID" value="XM_008079333.1"/>
</dbReference>
<dbReference type="KEGG" id="glz:GLAREA_11144"/>
<sequence>MFFVNEEQFTSRGGDLVDYTTVRQLNDYASDHLKAWEDHKFGDGKSMRKTQHETLVCVLEHLQLFNAHVGSFPPKWGDPNQPIYLRSKDLIEKLKVITAEEEEKQRAKEGQWLINNEEEKRKTDEKIAKEYQKKHPEWDGKGPGPDFDERPPNALRQRFMTYD</sequence>
<dbReference type="OrthoDB" id="10287666at2759"/>
<dbReference type="HOGENOM" id="CLU_138058_0_0_1"/>
<proteinExistence type="predicted"/>
<protein>
    <submittedName>
        <fullName evidence="2">Uncharacterized protein</fullName>
    </submittedName>
</protein>
<evidence type="ECO:0000313" key="2">
    <source>
        <dbReference type="EMBL" id="EPE35445.1"/>
    </source>
</evidence>
<gene>
    <name evidence="2" type="ORF">GLAREA_11144</name>
</gene>
<dbReference type="AlphaFoldDB" id="S3DCI9"/>
<name>S3DCI9_GLAL2</name>